<dbReference type="InterPro" id="IPR008271">
    <property type="entry name" value="Ser/Thr_kinase_AS"/>
</dbReference>
<name>A0A6J4IZM8_9CHLR</name>
<dbReference type="SMART" id="SM00220">
    <property type="entry name" value="S_TKc"/>
    <property type="match status" value="1"/>
</dbReference>
<evidence type="ECO:0000256" key="5">
    <source>
        <dbReference type="PROSITE-ProRule" id="PRU10141"/>
    </source>
</evidence>
<evidence type="ECO:0000256" key="3">
    <source>
        <dbReference type="ARBA" id="ARBA00022777"/>
    </source>
</evidence>
<evidence type="ECO:0000256" key="1">
    <source>
        <dbReference type="ARBA" id="ARBA00022679"/>
    </source>
</evidence>
<evidence type="ECO:0000313" key="8">
    <source>
        <dbReference type="EMBL" id="CAA9262943.1"/>
    </source>
</evidence>
<evidence type="ECO:0000256" key="6">
    <source>
        <dbReference type="SAM" id="MobiDB-lite"/>
    </source>
</evidence>
<dbReference type="InterPro" id="IPR011009">
    <property type="entry name" value="Kinase-like_dom_sf"/>
</dbReference>
<reference evidence="8" key="1">
    <citation type="submission" date="2020-02" db="EMBL/GenBank/DDBJ databases">
        <authorList>
            <person name="Meier V. D."/>
        </authorList>
    </citation>
    <scope>NUCLEOTIDE SEQUENCE</scope>
    <source>
        <strain evidence="8">AVDCRST_MAG77</strain>
    </source>
</reference>
<dbReference type="EMBL" id="CADCTC010000159">
    <property type="protein sequence ID" value="CAA9262943.1"/>
    <property type="molecule type" value="Genomic_DNA"/>
</dbReference>
<keyword evidence="4 5" id="KW-0067">ATP-binding</keyword>
<dbReference type="InterPro" id="IPR017441">
    <property type="entry name" value="Protein_kinase_ATP_BS"/>
</dbReference>
<keyword evidence="1" id="KW-0808">Transferase</keyword>
<dbReference type="PANTHER" id="PTHR43289">
    <property type="entry name" value="MITOGEN-ACTIVATED PROTEIN KINASE KINASE KINASE 20-RELATED"/>
    <property type="match status" value="1"/>
</dbReference>
<dbReference type="PANTHER" id="PTHR43289:SF34">
    <property type="entry name" value="SERINE_THREONINE-PROTEIN KINASE YBDM-RELATED"/>
    <property type="match status" value="1"/>
</dbReference>
<evidence type="ECO:0000259" key="7">
    <source>
        <dbReference type="PROSITE" id="PS50011"/>
    </source>
</evidence>
<feature type="binding site" evidence="5">
    <location>
        <position position="77"/>
    </location>
    <ligand>
        <name>ATP</name>
        <dbReference type="ChEBI" id="CHEBI:30616"/>
    </ligand>
</feature>
<dbReference type="SUPFAM" id="SSF56112">
    <property type="entry name" value="Protein kinase-like (PK-like)"/>
    <property type="match status" value="1"/>
</dbReference>
<organism evidence="8">
    <name type="scientific">uncultured Chloroflexota bacterium</name>
    <dbReference type="NCBI Taxonomy" id="166587"/>
    <lineage>
        <taxon>Bacteria</taxon>
        <taxon>Bacillati</taxon>
        <taxon>Chloroflexota</taxon>
        <taxon>environmental samples</taxon>
    </lineage>
</organism>
<evidence type="ECO:0000256" key="4">
    <source>
        <dbReference type="ARBA" id="ARBA00022840"/>
    </source>
</evidence>
<feature type="region of interest" description="Disordered" evidence="6">
    <location>
        <begin position="324"/>
        <end position="383"/>
    </location>
</feature>
<proteinExistence type="predicted"/>
<dbReference type="PROSITE" id="PS50011">
    <property type="entry name" value="PROTEIN_KINASE_DOM"/>
    <property type="match status" value="1"/>
</dbReference>
<protein>
    <recommendedName>
        <fullName evidence="7">Protein kinase domain-containing protein</fullName>
    </recommendedName>
</protein>
<dbReference type="Gene3D" id="1.10.510.10">
    <property type="entry name" value="Transferase(Phosphotransferase) domain 1"/>
    <property type="match status" value="1"/>
</dbReference>
<gene>
    <name evidence="8" type="ORF">AVDCRST_MAG77-2775</name>
</gene>
<dbReference type="CDD" id="cd14014">
    <property type="entry name" value="STKc_PknB_like"/>
    <property type="match status" value="1"/>
</dbReference>
<dbReference type="PROSITE" id="PS00107">
    <property type="entry name" value="PROTEIN_KINASE_ATP"/>
    <property type="match status" value="1"/>
</dbReference>
<keyword evidence="2 5" id="KW-0547">Nucleotide-binding</keyword>
<feature type="compositionally biased region" description="Low complexity" evidence="6">
    <location>
        <begin position="324"/>
        <end position="339"/>
    </location>
</feature>
<dbReference type="InterPro" id="IPR000719">
    <property type="entry name" value="Prot_kinase_dom"/>
</dbReference>
<dbReference type="AlphaFoldDB" id="A0A6J4IZM8"/>
<dbReference type="Gene3D" id="3.30.200.20">
    <property type="entry name" value="Phosphorylase Kinase, domain 1"/>
    <property type="match status" value="1"/>
</dbReference>
<dbReference type="GO" id="GO:0005524">
    <property type="term" value="F:ATP binding"/>
    <property type="evidence" value="ECO:0007669"/>
    <property type="project" value="UniProtKB-UniRule"/>
</dbReference>
<sequence>MIRCIVCDTENPPGAAVCAACGASLRGDPAAGPASSLPAGTQLHDGRYSVGRVLGQGGFGITYLGADAHLRRVVAIKEFFPHGSQRREREVHPTGGVTMADFRASRERFLDEARILVQFHHPGIVDAYDTFSENNTAYMVMEFLRGRSLMQLLEETGPVPEYETVEYGTRLGEALEVVHAAHLLHRDIKPDNVMLTDDGRVVLIDFGTARTFAAGKTGRMTTMVTPGYAPLEQYGQHVRFGPYTDVYALGATLYHILTGHMPADATDRATGAPLAPPRELVPEVSPGVSDAIAWAMAIRVDERPQTVSAFVDALRAGRGVARSAAQPAAPAPSPAGALPLPEPATGRAATPDRSSDLDQPVGNSPPEYELDVAPESAESPAGGGPFEVSVAGETLYFPEQCACCLQPSDARYLTEHTGGDGPFFLFEETRGWEVPYCSQCLEHVSLAATTPRPGLGRLAAGTLVGAALGGPVGMLVGLGSAAASSIFGSAQHGARLQSLLRPTCVSAGPAVAYLGWNRDIHRFVFLNRRYAEAFAADNEQRDAA</sequence>
<accession>A0A6J4IZM8</accession>
<evidence type="ECO:0000256" key="2">
    <source>
        <dbReference type="ARBA" id="ARBA00022741"/>
    </source>
</evidence>
<dbReference type="Pfam" id="PF00069">
    <property type="entry name" value="Pkinase"/>
    <property type="match status" value="1"/>
</dbReference>
<feature type="domain" description="Protein kinase" evidence="7">
    <location>
        <begin position="48"/>
        <end position="315"/>
    </location>
</feature>
<keyword evidence="3" id="KW-0418">Kinase</keyword>
<dbReference type="PROSITE" id="PS00108">
    <property type="entry name" value="PROTEIN_KINASE_ST"/>
    <property type="match status" value="1"/>
</dbReference>
<dbReference type="GO" id="GO:0004674">
    <property type="term" value="F:protein serine/threonine kinase activity"/>
    <property type="evidence" value="ECO:0007669"/>
    <property type="project" value="TreeGrafter"/>
</dbReference>